<feature type="region of interest" description="Disordered" evidence="3">
    <location>
        <begin position="410"/>
        <end position="526"/>
    </location>
</feature>
<evidence type="ECO:0000256" key="3">
    <source>
        <dbReference type="SAM" id="MobiDB-lite"/>
    </source>
</evidence>
<dbReference type="EMBL" id="JAQQWP010000006">
    <property type="protein sequence ID" value="KAK8115050.1"/>
    <property type="molecule type" value="Genomic_DNA"/>
</dbReference>
<reference evidence="5 6" key="1">
    <citation type="submission" date="2023-01" db="EMBL/GenBank/DDBJ databases">
        <title>Analysis of 21 Apiospora genomes using comparative genomics revels a genus with tremendous synthesis potential of carbohydrate active enzymes and secondary metabolites.</title>
        <authorList>
            <person name="Sorensen T."/>
        </authorList>
    </citation>
    <scope>NUCLEOTIDE SEQUENCE [LARGE SCALE GENOMIC DNA]</scope>
    <source>
        <strain evidence="5 6">CBS 117206</strain>
    </source>
</reference>
<dbReference type="Gene3D" id="1.10.10.60">
    <property type="entry name" value="Homeodomain-like"/>
    <property type="match status" value="2"/>
</dbReference>
<evidence type="ECO:0000313" key="6">
    <source>
        <dbReference type="Proteomes" id="UP001392437"/>
    </source>
</evidence>
<dbReference type="GO" id="GO:0005634">
    <property type="term" value="C:nucleus"/>
    <property type="evidence" value="ECO:0007669"/>
    <property type="project" value="TreeGrafter"/>
</dbReference>
<dbReference type="InterPro" id="IPR009057">
    <property type="entry name" value="Homeodomain-like_sf"/>
</dbReference>
<feature type="compositionally biased region" description="Polar residues" evidence="3">
    <location>
        <begin position="426"/>
        <end position="444"/>
    </location>
</feature>
<keyword evidence="1" id="KW-0238">DNA-binding</keyword>
<keyword evidence="6" id="KW-1185">Reference proteome</keyword>
<dbReference type="Pfam" id="PF04218">
    <property type="entry name" value="CENP-B_N"/>
    <property type="match status" value="1"/>
</dbReference>
<dbReference type="InterPro" id="IPR006600">
    <property type="entry name" value="HTH_CenpB_DNA-bd_dom"/>
</dbReference>
<gene>
    <name evidence="5" type="ORF">PG999_007119</name>
</gene>
<dbReference type="AlphaFoldDB" id="A0AAW0QXG2"/>
<dbReference type="InterPro" id="IPR007889">
    <property type="entry name" value="HTH_Psq"/>
</dbReference>
<dbReference type="InterPro" id="IPR050863">
    <property type="entry name" value="CenT-Element_Derived"/>
</dbReference>
<dbReference type="SUPFAM" id="SSF46689">
    <property type="entry name" value="Homeodomain-like"/>
    <property type="match status" value="2"/>
</dbReference>
<protein>
    <recommendedName>
        <fullName evidence="4">HTH CENPB-type domain-containing protein</fullName>
    </recommendedName>
</protein>
<dbReference type="PANTHER" id="PTHR19303:SF70">
    <property type="entry name" value="HTH CENPB-TYPE DOMAIN-CONTAINING PROTEIN"/>
    <property type="match status" value="1"/>
</dbReference>
<dbReference type="PROSITE" id="PS51253">
    <property type="entry name" value="HTH_CENPB"/>
    <property type="match status" value="1"/>
</dbReference>
<sequence>MHVTSRLRSRLRSCNPISKPTSSSIWSRYNQLNDVTSSGARVPPGMHNMIGSTGMDQESLIAHDSTYSNNHWVDVNAAYNQMSMPEYNNNFYLAPVTTHGLPSESIGGGHMPPPPMPSQLHQSQIHHQQQLHFPGQQHPQSLLQTQKVNWPSLHTNPGQSYPTPPVAIPAQSTVPIRQTPKHLPSITTSQPRKTLSDDDRRRMCQYAADNPKSKQTEIGAKFGVERSTVSKVLRNKDRWLSQEDRSGSPVKRIKGKNVDVERTFVNWMRNQSKKGILLSDEAMLNKARTFHATTGSSENPAKIITQPWLDKIKKRYNIGPGSMIRRASETAIPDNTRLSRDSPTLSPDSPADQSPPPASANEENDTTSNFTDFETSVYKYPHSQSTTSLASAVTDPSSSTFSGGAFSPASQFTFSPNPDSGLFDQARNSPGNSHLQRPRSQTLGNLDLDFDQVQSSEPPTPRYSLSATAPPSAVESPVHEIAAPTFGMDSAISPKTLHRSRSNSSLGMRSAGGMNSSPTSPSQDDARRAAGTLLNWMQNTQAGYVNNDDLFLVLRITEKLGLQQQMPGSKGTPSSTPLGGLSRIPEGDNEATPVPIRLTDDIKHEATMTG</sequence>
<feature type="compositionally biased region" description="Polar residues" evidence="3">
    <location>
        <begin position="502"/>
        <end position="523"/>
    </location>
</feature>
<feature type="region of interest" description="Disordered" evidence="3">
    <location>
        <begin position="563"/>
        <end position="610"/>
    </location>
</feature>
<organism evidence="5 6">
    <name type="scientific">Apiospora kogelbergensis</name>
    <dbReference type="NCBI Taxonomy" id="1337665"/>
    <lineage>
        <taxon>Eukaryota</taxon>
        <taxon>Fungi</taxon>
        <taxon>Dikarya</taxon>
        <taxon>Ascomycota</taxon>
        <taxon>Pezizomycotina</taxon>
        <taxon>Sordariomycetes</taxon>
        <taxon>Xylariomycetidae</taxon>
        <taxon>Amphisphaeriales</taxon>
        <taxon>Apiosporaceae</taxon>
        <taxon>Apiospora</taxon>
    </lineage>
</organism>
<name>A0AAW0QXG2_9PEZI</name>
<evidence type="ECO:0000256" key="2">
    <source>
        <dbReference type="ARBA" id="ARBA00023242"/>
    </source>
</evidence>
<dbReference type="Proteomes" id="UP001392437">
    <property type="component" value="Unassembled WGS sequence"/>
</dbReference>
<dbReference type="Pfam" id="PF03221">
    <property type="entry name" value="HTH_Tnp_Tc5"/>
    <property type="match status" value="1"/>
</dbReference>
<feature type="compositionally biased region" description="Basic and acidic residues" evidence="3">
    <location>
        <begin position="598"/>
        <end position="610"/>
    </location>
</feature>
<feature type="domain" description="HTH CENPB-type" evidence="4">
    <location>
        <begin position="248"/>
        <end position="322"/>
    </location>
</feature>
<dbReference type="PANTHER" id="PTHR19303">
    <property type="entry name" value="TRANSPOSON"/>
    <property type="match status" value="1"/>
</dbReference>
<accession>A0AAW0QXG2</accession>
<feature type="region of interest" description="Disordered" evidence="3">
    <location>
        <begin position="324"/>
        <end position="368"/>
    </location>
</feature>
<comment type="caution">
    <text evidence="5">The sequence shown here is derived from an EMBL/GenBank/DDBJ whole genome shotgun (WGS) entry which is preliminary data.</text>
</comment>
<evidence type="ECO:0000313" key="5">
    <source>
        <dbReference type="EMBL" id="KAK8115050.1"/>
    </source>
</evidence>
<keyword evidence="2" id="KW-0539">Nucleus</keyword>
<evidence type="ECO:0000256" key="1">
    <source>
        <dbReference type="ARBA" id="ARBA00023125"/>
    </source>
</evidence>
<dbReference type="GO" id="GO:0003677">
    <property type="term" value="F:DNA binding"/>
    <property type="evidence" value="ECO:0007669"/>
    <property type="project" value="UniProtKB-KW"/>
</dbReference>
<proteinExistence type="predicted"/>
<feature type="compositionally biased region" description="Polar residues" evidence="3">
    <location>
        <begin position="563"/>
        <end position="577"/>
    </location>
</feature>
<feature type="compositionally biased region" description="Polar residues" evidence="3">
    <location>
        <begin position="452"/>
        <end position="469"/>
    </location>
</feature>
<evidence type="ECO:0000259" key="4">
    <source>
        <dbReference type="PROSITE" id="PS51253"/>
    </source>
</evidence>